<name>A0ABZ0IWM3_9BACT</name>
<evidence type="ECO:0000256" key="1">
    <source>
        <dbReference type="SAM" id="SignalP"/>
    </source>
</evidence>
<protein>
    <submittedName>
        <fullName evidence="2">DUF2911 domain-containing protein</fullName>
    </submittedName>
</protein>
<keyword evidence="1" id="KW-0732">Signal</keyword>
<reference evidence="2 3" key="1">
    <citation type="journal article" date="2023" name="Microbiol. Resour. Announc.">
        <title>Complete Genome Sequence of Imperialibacter roseus strain P4T.</title>
        <authorList>
            <person name="Tizabi D.R."/>
            <person name="Bachvaroff T."/>
            <person name="Hill R.T."/>
        </authorList>
    </citation>
    <scope>NUCLEOTIDE SEQUENCE [LARGE SCALE GENOMIC DNA]</scope>
    <source>
        <strain evidence="2 3">P4T</strain>
    </source>
</reference>
<sequence length="173" mass="18861">MKSTSIRVFGLSVLFVFAALVYAQAQPKSPKMTANGKVGDANITIEYSSPSANGREIWGGLVPYGKVWRAGANNATTFETDKDIMVGGNKLAKGKYSIYIIPNEKDWQVIFNKEVGQWGINRDGTSTRKPESDVFIVKTTPTAADMQESLSYAVAGDSFTIAWEKLKASVPLK</sequence>
<feature type="signal peptide" evidence="1">
    <location>
        <begin position="1"/>
        <end position="25"/>
    </location>
</feature>
<dbReference type="EMBL" id="CP136051">
    <property type="protein sequence ID" value="WOK09026.1"/>
    <property type="molecule type" value="Genomic_DNA"/>
</dbReference>
<evidence type="ECO:0000313" key="2">
    <source>
        <dbReference type="EMBL" id="WOK09026.1"/>
    </source>
</evidence>
<dbReference type="Proteomes" id="UP001302349">
    <property type="component" value="Chromosome"/>
</dbReference>
<dbReference type="Pfam" id="PF11138">
    <property type="entry name" value="DUF2911"/>
    <property type="match status" value="1"/>
</dbReference>
<proteinExistence type="predicted"/>
<gene>
    <name evidence="2" type="ORF">RT717_10305</name>
</gene>
<keyword evidence="3" id="KW-1185">Reference proteome</keyword>
<evidence type="ECO:0000313" key="3">
    <source>
        <dbReference type="Proteomes" id="UP001302349"/>
    </source>
</evidence>
<accession>A0ABZ0IWM3</accession>
<dbReference type="InterPro" id="IPR021314">
    <property type="entry name" value="DUF2911"/>
</dbReference>
<dbReference type="RefSeq" id="WP_317491653.1">
    <property type="nucleotide sequence ID" value="NZ_CP136051.1"/>
</dbReference>
<organism evidence="2 3">
    <name type="scientific">Imperialibacter roseus</name>
    <dbReference type="NCBI Taxonomy" id="1324217"/>
    <lineage>
        <taxon>Bacteria</taxon>
        <taxon>Pseudomonadati</taxon>
        <taxon>Bacteroidota</taxon>
        <taxon>Cytophagia</taxon>
        <taxon>Cytophagales</taxon>
        <taxon>Flammeovirgaceae</taxon>
        <taxon>Imperialibacter</taxon>
    </lineage>
</organism>
<feature type="chain" id="PRO_5045702293" evidence="1">
    <location>
        <begin position="26"/>
        <end position="173"/>
    </location>
</feature>